<evidence type="ECO:0008006" key="2">
    <source>
        <dbReference type="Google" id="ProtNLM"/>
    </source>
</evidence>
<dbReference type="PROSITE" id="PS50096">
    <property type="entry name" value="IQ"/>
    <property type="match status" value="1"/>
</dbReference>
<dbReference type="AlphaFoldDB" id="A5BA86"/>
<protein>
    <recommendedName>
        <fullName evidence="2">Myosin motor domain-containing protein</fullName>
    </recommendedName>
</protein>
<gene>
    <name evidence="1" type="ORF">VITISV_016700</name>
</gene>
<name>A5BA86_VITVI</name>
<dbReference type="PANTHER" id="PTHR13140">
    <property type="entry name" value="MYOSIN"/>
    <property type="match status" value="1"/>
</dbReference>
<dbReference type="SUPFAM" id="SSF52540">
    <property type="entry name" value="P-loop containing nucleoside triphosphate hydrolases"/>
    <property type="match status" value="1"/>
</dbReference>
<evidence type="ECO:0000313" key="1">
    <source>
        <dbReference type="EMBL" id="CAN80949.1"/>
    </source>
</evidence>
<sequence>MKCLNGPKWVPNEELVHTTNDDQQGQEDYRGRWGLATRIGGLGRKGERSEQATKDFRGFLKRRHKGNGNRAIAIKAVEDWTAWLLATGCFSSIREQAIRISCAGYPTRRTFVEFRFGILAPDISKGSHDEVTASKRILEKVDLKGYQIGKTKVFLRADQMTELDARRNEVLRRSASIIQRKVRSYLTRKSFALLRQFAIQIQASCRV</sequence>
<proteinExistence type="predicted"/>
<dbReference type="EMBL" id="AM452042">
    <property type="protein sequence ID" value="CAN80949.1"/>
    <property type="molecule type" value="Genomic_DNA"/>
</dbReference>
<dbReference type="Gene3D" id="1.20.5.190">
    <property type="match status" value="1"/>
</dbReference>
<dbReference type="Gene3D" id="3.30.70.1590">
    <property type="match status" value="1"/>
</dbReference>
<accession>A5BA86</accession>
<dbReference type="InterPro" id="IPR027417">
    <property type="entry name" value="P-loop_NTPase"/>
</dbReference>
<dbReference type="PANTHER" id="PTHR13140:SF836">
    <property type="entry name" value="MYOSIN-6"/>
    <property type="match status" value="1"/>
</dbReference>
<organism evidence="1">
    <name type="scientific">Vitis vinifera</name>
    <name type="common">Grape</name>
    <dbReference type="NCBI Taxonomy" id="29760"/>
    <lineage>
        <taxon>Eukaryota</taxon>
        <taxon>Viridiplantae</taxon>
        <taxon>Streptophyta</taxon>
        <taxon>Embryophyta</taxon>
        <taxon>Tracheophyta</taxon>
        <taxon>Spermatophyta</taxon>
        <taxon>Magnoliopsida</taxon>
        <taxon>eudicotyledons</taxon>
        <taxon>Gunneridae</taxon>
        <taxon>Pentapetalae</taxon>
        <taxon>rosids</taxon>
        <taxon>Vitales</taxon>
        <taxon>Vitaceae</taxon>
        <taxon>Viteae</taxon>
        <taxon>Vitis</taxon>
    </lineage>
</organism>
<reference evidence="1" key="1">
    <citation type="journal article" date="2007" name="PLoS ONE">
        <title>The first genome sequence of an elite grapevine cultivar (Pinot noir Vitis vinifera L.): coping with a highly heterozygous genome.</title>
        <authorList>
            <person name="Velasco R."/>
            <person name="Zharkikh A."/>
            <person name="Troggio M."/>
            <person name="Cartwright D.A."/>
            <person name="Cestaro A."/>
            <person name="Pruss D."/>
            <person name="Pindo M."/>
            <person name="FitzGerald L.M."/>
            <person name="Vezzulli S."/>
            <person name="Reid J."/>
            <person name="Malacarne G."/>
            <person name="Iliev D."/>
            <person name="Coppola G."/>
            <person name="Wardell B."/>
            <person name="Micheletti D."/>
            <person name="Macalma T."/>
            <person name="Facci M."/>
            <person name="Mitchell J.T."/>
            <person name="Perazzolli M."/>
            <person name="Eldredge G."/>
            <person name="Gatto P."/>
            <person name="Oyzerski R."/>
            <person name="Moretto M."/>
            <person name="Gutin N."/>
            <person name="Stefanini M."/>
            <person name="Chen Y."/>
            <person name="Segala C."/>
            <person name="Davenport C."/>
            <person name="Dematte L."/>
            <person name="Mraz A."/>
            <person name="Battilana J."/>
            <person name="Stormo K."/>
            <person name="Costa F."/>
            <person name="Tao Q."/>
            <person name="Si-Ammour A."/>
            <person name="Harkins T."/>
            <person name="Lackey A."/>
            <person name="Perbost C."/>
            <person name="Taillon B."/>
            <person name="Stella A."/>
            <person name="Solovyev V."/>
            <person name="Fawcett J.A."/>
            <person name="Sterck L."/>
            <person name="Vandepoele K."/>
            <person name="Grando S.M."/>
            <person name="Toppo S."/>
            <person name="Moser C."/>
            <person name="Lanchbury J."/>
            <person name="Bogden R."/>
            <person name="Skolnick M."/>
            <person name="Sgaramella V."/>
            <person name="Bhatnagar S.K."/>
            <person name="Fontana P."/>
            <person name="Gutin A."/>
            <person name="Van de Peer Y."/>
            <person name="Salamini F."/>
            <person name="Viola R."/>
        </authorList>
    </citation>
    <scope>NUCLEOTIDE SEQUENCE</scope>
</reference>